<evidence type="ECO:0000313" key="4">
    <source>
        <dbReference type="Proteomes" id="UP001454036"/>
    </source>
</evidence>
<dbReference type="Proteomes" id="UP001454036">
    <property type="component" value="Unassembled WGS sequence"/>
</dbReference>
<feature type="compositionally biased region" description="Low complexity" evidence="1">
    <location>
        <begin position="36"/>
        <end position="53"/>
    </location>
</feature>
<dbReference type="GO" id="GO:0004674">
    <property type="term" value="F:protein serine/threonine kinase activity"/>
    <property type="evidence" value="ECO:0007669"/>
    <property type="project" value="UniProtKB-KW"/>
</dbReference>
<keyword evidence="4" id="KW-1185">Reference proteome</keyword>
<dbReference type="EMBL" id="BAABME010013104">
    <property type="protein sequence ID" value="GAA0185822.1"/>
    <property type="molecule type" value="Genomic_DNA"/>
</dbReference>
<evidence type="ECO:0000259" key="2">
    <source>
        <dbReference type="Pfam" id="PF26031"/>
    </source>
</evidence>
<feature type="region of interest" description="Disordered" evidence="1">
    <location>
        <begin position="342"/>
        <end position="361"/>
    </location>
</feature>
<protein>
    <submittedName>
        <fullName evidence="3">Non-receptor serine/threonine protein kinase</fullName>
    </submittedName>
</protein>
<feature type="domain" description="IREH1/IRE-like N-terminal" evidence="2">
    <location>
        <begin position="110"/>
        <end position="212"/>
    </location>
</feature>
<dbReference type="InterPro" id="IPR058783">
    <property type="entry name" value="IREH1/IRE-like_N"/>
</dbReference>
<keyword evidence="3" id="KW-0808">Transferase</keyword>
<keyword evidence="3" id="KW-0418">Kinase</keyword>
<organism evidence="3 4">
    <name type="scientific">Lithospermum erythrorhizon</name>
    <name type="common">Purple gromwell</name>
    <name type="synonym">Lithospermum officinale var. erythrorhizon</name>
    <dbReference type="NCBI Taxonomy" id="34254"/>
    <lineage>
        <taxon>Eukaryota</taxon>
        <taxon>Viridiplantae</taxon>
        <taxon>Streptophyta</taxon>
        <taxon>Embryophyta</taxon>
        <taxon>Tracheophyta</taxon>
        <taxon>Spermatophyta</taxon>
        <taxon>Magnoliopsida</taxon>
        <taxon>eudicotyledons</taxon>
        <taxon>Gunneridae</taxon>
        <taxon>Pentapetalae</taxon>
        <taxon>asterids</taxon>
        <taxon>lamiids</taxon>
        <taxon>Boraginales</taxon>
        <taxon>Boraginaceae</taxon>
        <taxon>Boraginoideae</taxon>
        <taxon>Lithospermeae</taxon>
        <taxon>Lithospermum</taxon>
    </lineage>
</organism>
<feature type="compositionally biased region" description="Polar residues" evidence="1">
    <location>
        <begin position="75"/>
        <end position="85"/>
    </location>
</feature>
<accession>A0AAV3RZT5</accession>
<reference evidence="3 4" key="1">
    <citation type="submission" date="2024-01" db="EMBL/GenBank/DDBJ databases">
        <title>The complete chloroplast genome sequence of Lithospermum erythrorhizon: insights into the phylogenetic relationship among Boraginaceae species and the maternal lineages of purple gromwells.</title>
        <authorList>
            <person name="Okada T."/>
            <person name="Watanabe K."/>
        </authorList>
    </citation>
    <scope>NUCLEOTIDE SEQUENCE [LARGE SCALE GENOMIC DNA]</scope>
</reference>
<evidence type="ECO:0000256" key="1">
    <source>
        <dbReference type="SAM" id="MobiDB-lite"/>
    </source>
</evidence>
<feature type="compositionally biased region" description="Basic and acidic residues" evidence="1">
    <location>
        <begin position="54"/>
        <end position="74"/>
    </location>
</feature>
<proteinExistence type="predicted"/>
<dbReference type="AlphaFoldDB" id="A0AAV3RZT5"/>
<dbReference type="Pfam" id="PF26031">
    <property type="entry name" value="IREH1"/>
    <property type="match status" value="1"/>
</dbReference>
<evidence type="ECO:0000313" key="3">
    <source>
        <dbReference type="EMBL" id="GAA0185822.1"/>
    </source>
</evidence>
<comment type="caution">
    <text evidence="3">The sequence shown here is derived from an EMBL/GenBank/DDBJ whole genome shotgun (WGS) entry which is preliminary data.</text>
</comment>
<feature type="compositionally biased region" description="Low complexity" evidence="1">
    <location>
        <begin position="10"/>
        <end position="19"/>
    </location>
</feature>
<gene>
    <name evidence="3" type="ORF">LIER_33110</name>
</gene>
<keyword evidence="3" id="KW-0723">Serine/threonine-protein kinase</keyword>
<name>A0AAV3RZT5_LITER</name>
<feature type="region of interest" description="Disordered" evidence="1">
    <location>
        <begin position="1"/>
        <end position="95"/>
    </location>
</feature>
<sequence>MVVFHTSDNSSPKGSSGSPIYFDSDSPILLNKKTKSQSSLSKRSSPVSTPTSTKKPDALECKETDKDHTQEHSPTETGCTISTRGHSGGIRNSHLYTPEMKVKPYTGEGLIRTRFDKAKEEVDSYLSTFAGNLVGVLKRSIETHPEWEETVVDLLALAHSCVMTAPGEFWFKCEGIVQDLDDRRKKLPAGLLKHLHTQMLIILTRCTRVVQLLKGSGLAEDYNIFQLSQSLQPPDRSMPSMGMDEGGAANPFKVPPTRKFTSQEQQEELKNKLTVQTEYYSSSPESMQDLDTPSRNLMAPWKKFSSPAVKTPVEDVQVKDVLLDNDIEASKLLHNRRRLPAADLGSAEPSEQFPKDPQGHYSNFSKQEHKVSWGQFGDQPGISYDSSTIYQICEEEVPTLHVDDCSSICAIADQCNEDRPSNLPDEILSLAGLKTIQVVGLSRLGKRWNSIWKTMPFIDVDFKRS</sequence>